<organism evidence="3 4">
    <name type="scientific">Bifidobacterium parmae</name>
    <dbReference type="NCBI Taxonomy" id="361854"/>
    <lineage>
        <taxon>Bacteria</taxon>
        <taxon>Bacillati</taxon>
        <taxon>Actinomycetota</taxon>
        <taxon>Actinomycetes</taxon>
        <taxon>Bifidobacteriales</taxon>
        <taxon>Bifidobacteriaceae</taxon>
        <taxon>Bifidobacterium</taxon>
    </lineage>
</organism>
<dbReference type="Gene3D" id="3.40.33.10">
    <property type="entry name" value="CAP"/>
    <property type="match status" value="1"/>
</dbReference>
<dbReference type="AlphaFoldDB" id="A0A2N5J3L4"/>
<dbReference type="EMBL" id="NMWT01000013">
    <property type="protein sequence ID" value="PLS28815.1"/>
    <property type="molecule type" value="Genomic_DNA"/>
</dbReference>
<dbReference type="PANTHER" id="PTHR30032:SF8">
    <property type="entry name" value="GERMINATION-SPECIFIC N-ACETYLMURAMOYL-L-ALANINE AMIDASE"/>
    <property type="match status" value="1"/>
</dbReference>
<dbReference type="Pfam" id="PF00188">
    <property type="entry name" value="CAP"/>
    <property type="match status" value="1"/>
</dbReference>
<dbReference type="Gene3D" id="3.40.50.12090">
    <property type="match status" value="2"/>
</dbReference>
<protein>
    <submittedName>
        <fullName evidence="3">Repeat protein</fullName>
    </submittedName>
</protein>
<proteinExistence type="predicted"/>
<reference evidence="3 4" key="1">
    <citation type="submission" date="2017-07" db="EMBL/GenBank/DDBJ databases">
        <title>Bifidobacterium novel species.</title>
        <authorList>
            <person name="Lugli G.A."/>
            <person name="Milani C."/>
            <person name="Duranti S."/>
            <person name="Mangifesta M."/>
        </authorList>
    </citation>
    <scope>NUCLEOTIDE SEQUENCE [LARGE SCALE GENOMIC DNA]</scope>
    <source>
        <strain evidence="3 4">77</strain>
    </source>
</reference>
<sequence length="646" mass="67924">MNAWTGQDDQNSGTADNVQIQEGDPTNGTLNGQTALGDPLTESEATAADNGDGNGKLRSARASSGTIPIPRTVIYQQTSARSMLNLVNGLRSGVGRSSLQWDTRLEQIAMLRAAEITEYFAHTRPNGQQPYTAADDLGYGSQIFVNGENIAAGSDNAQGTFNQWRNSPGHYQNMIEGSFKSVGMAAVYVPWGYGMYWVQCFSSDSGNGMNGSADNQQESVLIQLPDSFITNASIDRSDMYLGIGTNNVLPLPEYDVTIRGTYHDSNGQAQNQSVSYGVHYRNAFMTWDTGNENIAKLYSGSDGGVYVGGKNVGRTTVTGEFPTTSRLNLTLNAIVKLMARYGGATRYDTMAEIVKGAFSGHSDTVVVTSGDNYPDALASGALAGALDAPLVTTSQSSLSPQARERITALSPNRIVVIGGTNIIPQSTLNELRSLLPSNGQLVTGIHGSTRYETAEEIYKQGASRLGIDWSSTAIISCGDGYADALGISPYAYHTKAPIFLVGKGKTLPASIGRSLATGGFNRVVIVGSNTVVSDAVASQVRSLGISVTRLGGSTRYDTSVKVANWIMSTGEFDATGAAFASGENYPDALAGTSLAGGVAIPLLLVKDSSSPSISWARGRGLKITILFGSQLAISGSTASAIAKTMA</sequence>
<dbReference type="Proteomes" id="UP000235034">
    <property type="component" value="Unassembled WGS sequence"/>
</dbReference>
<dbReference type="OrthoDB" id="3233034at2"/>
<comment type="caution">
    <text evidence="3">The sequence shown here is derived from an EMBL/GenBank/DDBJ whole genome shotgun (WGS) entry which is preliminary data.</text>
</comment>
<feature type="region of interest" description="Disordered" evidence="1">
    <location>
        <begin position="1"/>
        <end position="63"/>
    </location>
</feature>
<dbReference type="InterPro" id="IPR014044">
    <property type="entry name" value="CAP_dom"/>
</dbReference>
<dbReference type="InterPro" id="IPR051922">
    <property type="entry name" value="Bact_Sporulation_Assoc"/>
</dbReference>
<dbReference type="RefSeq" id="WP_101622309.1">
    <property type="nucleotide sequence ID" value="NZ_NMWT01000013.1"/>
</dbReference>
<evidence type="ECO:0000313" key="3">
    <source>
        <dbReference type="EMBL" id="PLS28815.1"/>
    </source>
</evidence>
<evidence type="ECO:0000313" key="4">
    <source>
        <dbReference type="Proteomes" id="UP000235034"/>
    </source>
</evidence>
<feature type="domain" description="SCP" evidence="2">
    <location>
        <begin position="84"/>
        <end position="201"/>
    </location>
</feature>
<dbReference type="Pfam" id="PF04122">
    <property type="entry name" value="CW_binding_2"/>
    <property type="match status" value="3"/>
</dbReference>
<feature type="compositionally biased region" description="Polar residues" evidence="1">
    <location>
        <begin position="1"/>
        <end position="34"/>
    </location>
</feature>
<dbReference type="InterPro" id="IPR007253">
    <property type="entry name" value="Cell_wall-bd_2"/>
</dbReference>
<keyword evidence="4" id="KW-1185">Reference proteome</keyword>
<dbReference type="PANTHER" id="PTHR30032">
    <property type="entry name" value="N-ACETYLMURAMOYL-L-ALANINE AMIDASE-RELATED"/>
    <property type="match status" value="1"/>
</dbReference>
<accession>A0A2N5J3L4</accession>
<gene>
    <name evidence="3" type="ORF">Uis4E_1179</name>
</gene>
<dbReference type="SUPFAM" id="SSF55797">
    <property type="entry name" value="PR-1-like"/>
    <property type="match status" value="1"/>
</dbReference>
<dbReference type="CDD" id="cd05379">
    <property type="entry name" value="CAP_bacterial"/>
    <property type="match status" value="1"/>
</dbReference>
<dbReference type="InterPro" id="IPR035940">
    <property type="entry name" value="CAP_sf"/>
</dbReference>
<name>A0A2N5J3L4_9BIFI</name>
<evidence type="ECO:0000256" key="1">
    <source>
        <dbReference type="SAM" id="MobiDB-lite"/>
    </source>
</evidence>
<evidence type="ECO:0000259" key="2">
    <source>
        <dbReference type="Pfam" id="PF00188"/>
    </source>
</evidence>